<feature type="region of interest" description="Disordered" evidence="2">
    <location>
        <begin position="144"/>
        <end position="275"/>
    </location>
</feature>
<feature type="region of interest" description="Disordered" evidence="2">
    <location>
        <begin position="1380"/>
        <end position="1407"/>
    </location>
</feature>
<feature type="compositionally biased region" description="Polar residues" evidence="2">
    <location>
        <begin position="245"/>
        <end position="257"/>
    </location>
</feature>
<feature type="compositionally biased region" description="Polar residues" evidence="2">
    <location>
        <begin position="1264"/>
        <end position="1275"/>
    </location>
</feature>
<feature type="domain" description="C2 NT-type" evidence="3">
    <location>
        <begin position="6"/>
        <end position="141"/>
    </location>
</feature>
<dbReference type="Proteomes" id="UP000507222">
    <property type="component" value="Unassembled WGS sequence"/>
</dbReference>
<dbReference type="SUPFAM" id="SSF57997">
    <property type="entry name" value="Tropomyosin"/>
    <property type="match status" value="1"/>
</dbReference>
<feature type="compositionally biased region" description="Low complexity" evidence="2">
    <location>
        <begin position="202"/>
        <end position="215"/>
    </location>
</feature>
<sequence length="1491" mass="169498">MFRLHKNRPAKSGERVDFKFSHFKALQVPRGWDKLFVSIVSVETGKPIAKSSKAVVRNGNCQWTETLSESIWISQDDSSKEMEDYFFKLVLSMGSARSGILGEATVNMSDYISSTSSVPVSLPLKKCTYGTVLQVKINCLTPRKRLSDEESKETSCHFEEPNASGLDVDSKSNGSNSTFGRSVGSSSMKDFGLTSNPGEPGSRGSSFSASGSHNSYDSAEGYIRRDNMSPGSNLSSEGNHLIGRQDSTNSPISTTHGNYPADAPSPSNHSSFNSRINHSQKDFTESPLTTTDSSKNFLEAAEFTIEELHAEAKMWERNARKLMLDLEILRTEFSDQSKKQANLNVELSAAYAERDGLKKEVEHLQLLFENSVVKQTGTEDLTSLEGGTSQNEKALQDELKFQKESVANLALQLERSQESNIELVSVLQELEETIEKQKVELENLSELQSKLGDMENSIKITTEENRYLKLQLQQLQESENKLQLMVQQLEQALEEKNYEIEDGSSLNKLTLLDIETEYKSKLFFKEQEIVKLKAKLSESLQERHSAEMDSITMNGGEADLIREIEVLKEKVEELERDCNELTDENLELLFKLKVAKKNSTGGHAPVDLPASEVSVTENKSRIQNAEEKFNKKVLGEITNNNDLSVQVLESLKMELEIKVTELGKELTENRSEIAKLEANLLTKEEEIGVLRQVQNELEAKVSDLQTEKIELEEQMEIVLRESDISSKCLNDLRNELTVLSSSVNSHVSSNKVLERKSSELEADKCELDLHVSELEQENIQLSAHISALEAQQRYLTDEKEANQLELDKSKSYCLSLQDEISRLKIEVESDKVELKQKLKHLESQWSEAREECEYLKRANPKLQATAESLIEECNSLQKSNEELKKQKLELQEQCSLLEAKLNQSHKSFTDCSKRVEVLEKDLSLMLENIASKEESLNSELDALLEENMTYREKLTLEESLFNEMYLEKATEVESLQQEVEQLTKKISATKKEREQLASDAIHEASRLRAEKAMLESALQEVQSKAIQTENELNVMRTETEPKLQGLSAELAASKQNQESTMADHERLLKLFESYKSSEAKLKTTVNDLELKLTVSDYERQQLVEESTNLKVQLQKLTDCQNEVLAFKNELDAATFEKEKLEALLHSISEECEDLKAEKNSFHEKISTLEKALFELEDCKRNKVLLEEKILQMEGDLIAKEALCAQDAELKNELNQIRRANEQYQQKIKLLEEERSECLRRSQALEQELKLTREERQKQRDSGSPKISSPSKNSTKVIPVGEDMKLPKNEMAKNSSHRRDNRRKPFLKTGQVQGLAKDQNYPYRNQYQREDDNGNEIHDGSPRDAGVDYGLKIKFLEDELVKALEANNAYKVQLDRMLSEARHNHSETRRNSKAEAEKAAKERYEHSRSSLETELKDIRERYLHMSLRYAEVEAQREELVMKLKAAKGGKRLGIVQEHNFAVDQDGPQCPTITKLKKIKKTTGKGKMKAHTT</sequence>
<evidence type="ECO:0000313" key="5">
    <source>
        <dbReference type="Proteomes" id="UP000507222"/>
    </source>
</evidence>
<dbReference type="InterPro" id="IPR019448">
    <property type="entry name" value="NT-C2"/>
</dbReference>
<proteinExistence type="predicted"/>
<feature type="compositionally biased region" description="Basic and acidic residues" evidence="2">
    <location>
        <begin position="1326"/>
        <end position="1342"/>
    </location>
</feature>
<dbReference type="Pfam" id="PF10358">
    <property type="entry name" value="NT-C2"/>
    <property type="match status" value="1"/>
</dbReference>
<feature type="coiled-coil region" evidence="1">
    <location>
        <begin position="557"/>
        <end position="591"/>
    </location>
</feature>
<dbReference type="PROSITE" id="PS51840">
    <property type="entry name" value="C2_NT"/>
    <property type="match status" value="1"/>
</dbReference>
<evidence type="ECO:0000256" key="2">
    <source>
        <dbReference type="SAM" id="MobiDB-lite"/>
    </source>
</evidence>
<evidence type="ECO:0000259" key="3">
    <source>
        <dbReference type="PROSITE" id="PS51840"/>
    </source>
</evidence>
<feature type="coiled-coil region" evidence="1">
    <location>
        <begin position="392"/>
        <end position="499"/>
    </location>
</feature>
<feature type="compositionally biased region" description="Basic and acidic residues" evidence="2">
    <location>
        <begin position="1250"/>
        <end position="1262"/>
    </location>
</feature>
<feature type="compositionally biased region" description="Basic and acidic residues" evidence="2">
    <location>
        <begin position="1281"/>
        <end position="1290"/>
    </location>
</feature>
<feature type="region of interest" description="Disordered" evidence="2">
    <location>
        <begin position="1250"/>
        <end position="1342"/>
    </location>
</feature>
<keyword evidence="1" id="KW-0175">Coiled coil</keyword>
<name>A0A6J5VE93_PRUAR</name>
<feature type="compositionally biased region" description="Polar residues" evidence="2">
    <location>
        <begin position="171"/>
        <end position="197"/>
    </location>
</feature>
<feature type="compositionally biased region" description="Basic residues" evidence="2">
    <location>
        <begin position="1294"/>
        <end position="1305"/>
    </location>
</feature>
<feature type="compositionally biased region" description="Polar residues" evidence="2">
    <location>
        <begin position="229"/>
        <end position="238"/>
    </location>
</feature>
<gene>
    <name evidence="4" type="ORF">CURHAP_LOCUS45202</name>
</gene>
<feature type="coiled-coil region" evidence="1">
    <location>
        <begin position="298"/>
        <end position="332"/>
    </location>
</feature>
<protein>
    <recommendedName>
        <fullName evidence="3">C2 NT-type domain-containing protein</fullName>
    </recommendedName>
</protein>
<accession>A0A6J5VE93</accession>
<organism evidence="4 5">
    <name type="scientific">Prunus armeniaca</name>
    <name type="common">Apricot</name>
    <name type="synonym">Armeniaca vulgaris</name>
    <dbReference type="NCBI Taxonomy" id="36596"/>
    <lineage>
        <taxon>Eukaryota</taxon>
        <taxon>Viridiplantae</taxon>
        <taxon>Streptophyta</taxon>
        <taxon>Embryophyta</taxon>
        <taxon>Tracheophyta</taxon>
        <taxon>Spermatophyta</taxon>
        <taxon>Magnoliopsida</taxon>
        <taxon>eudicotyledons</taxon>
        <taxon>Gunneridae</taxon>
        <taxon>Pentapetalae</taxon>
        <taxon>rosids</taxon>
        <taxon>fabids</taxon>
        <taxon>Rosales</taxon>
        <taxon>Rosaceae</taxon>
        <taxon>Amygdaloideae</taxon>
        <taxon>Amygdaleae</taxon>
        <taxon>Prunus</taxon>
    </lineage>
</organism>
<evidence type="ECO:0000313" key="4">
    <source>
        <dbReference type="EMBL" id="CAB4287310.1"/>
    </source>
</evidence>
<evidence type="ECO:0000256" key="1">
    <source>
        <dbReference type="SAM" id="Coils"/>
    </source>
</evidence>
<feature type="coiled-coil region" evidence="1">
    <location>
        <begin position="824"/>
        <end position="1038"/>
    </location>
</feature>
<feature type="coiled-coil region" evidence="1">
    <location>
        <begin position="645"/>
        <end position="721"/>
    </location>
</feature>
<feature type="compositionally biased region" description="Basic and acidic residues" evidence="2">
    <location>
        <begin position="145"/>
        <end position="160"/>
    </location>
</feature>
<reference evidence="4 5" key="1">
    <citation type="submission" date="2020-05" db="EMBL/GenBank/DDBJ databases">
        <authorList>
            <person name="Campoy J."/>
            <person name="Schneeberger K."/>
            <person name="Spophaly S."/>
        </authorList>
    </citation>
    <scope>NUCLEOTIDE SEQUENCE [LARGE SCALE GENOMIC DNA]</scope>
    <source>
        <strain evidence="4">PruArmRojPasFocal</strain>
    </source>
</reference>
<dbReference type="PANTHER" id="PTHR47270:SF3">
    <property type="entry name" value="HYPOTETICAL PROTEIN"/>
    <property type="match status" value="1"/>
</dbReference>
<dbReference type="EMBL" id="CAEKDK010000007">
    <property type="protein sequence ID" value="CAB4287310.1"/>
    <property type="molecule type" value="Genomic_DNA"/>
</dbReference>
<feature type="compositionally biased region" description="Polar residues" evidence="2">
    <location>
        <begin position="265"/>
        <end position="275"/>
    </location>
</feature>
<dbReference type="PANTHER" id="PTHR47270">
    <property type="entry name" value="PROTEIN MLP1-LIKE"/>
    <property type="match status" value="1"/>
</dbReference>